<protein>
    <submittedName>
        <fullName evidence="1">Uncharacterized protein</fullName>
    </submittedName>
</protein>
<gene>
    <name evidence="1" type="ORF">SAMN05216587_11150</name>
</gene>
<dbReference type="Proteomes" id="UP000183843">
    <property type="component" value="Unassembled WGS sequence"/>
</dbReference>
<dbReference type="AlphaFoldDB" id="A0A1I0YBT8"/>
<evidence type="ECO:0000313" key="2">
    <source>
        <dbReference type="Proteomes" id="UP000183843"/>
    </source>
</evidence>
<evidence type="ECO:0000313" key="1">
    <source>
        <dbReference type="EMBL" id="SFB10257.1"/>
    </source>
</evidence>
<dbReference type="RefSeq" id="WP_074816709.1">
    <property type="nucleotide sequence ID" value="NZ_FOJX01000011.1"/>
</dbReference>
<reference evidence="1 2" key="1">
    <citation type="submission" date="2016-10" db="EMBL/GenBank/DDBJ databases">
        <authorList>
            <person name="de Groot N.N."/>
        </authorList>
    </citation>
    <scope>NUCLEOTIDE SEQUENCE [LARGE SCALE GENOMIC DNA]</scope>
    <source>
        <strain evidence="1 2">L14</strain>
    </source>
</reference>
<sequence>MNPIEQNSCQLFNTGRFNDIVLAYVILSMRNARTPQDEALKLIDALGHNLDSMTAEQALQHYRAGING</sequence>
<accession>A0A1I0YBT8</accession>
<name>A0A1I0YBT8_SELRU</name>
<dbReference type="EMBL" id="FOJX01000011">
    <property type="protein sequence ID" value="SFB10257.1"/>
    <property type="molecule type" value="Genomic_DNA"/>
</dbReference>
<organism evidence="1 2">
    <name type="scientific">Selenomonas ruminantium</name>
    <dbReference type="NCBI Taxonomy" id="971"/>
    <lineage>
        <taxon>Bacteria</taxon>
        <taxon>Bacillati</taxon>
        <taxon>Bacillota</taxon>
        <taxon>Negativicutes</taxon>
        <taxon>Selenomonadales</taxon>
        <taxon>Selenomonadaceae</taxon>
        <taxon>Selenomonas</taxon>
    </lineage>
</organism>
<proteinExistence type="predicted"/>